<dbReference type="Gene3D" id="3.20.20.70">
    <property type="entry name" value="Aldolase class I"/>
    <property type="match status" value="1"/>
</dbReference>
<comment type="caution">
    <text evidence="1">The sequence shown here is derived from an EMBL/GenBank/DDBJ whole genome shotgun (WGS) entry which is preliminary data.</text>
</comment>
<evidence type="ECO:0000313" key="1">
    <source>
        <dbReference type="EMBL" id="KKL05575.1"/>
    </source>
</evidence>
<dbReference type="PANTHER" id="PTHR11228:SF7">
    <property type="entry name" value="PQQA PEPTIDE CYCLASE"/>
    <property type="match status" value="1"/>
</dbReference>
<organism evidence="1">
    <name type="scientific">marine sediment metagenome</name>
    <dbReference type="NCBI Taxonomy" id="412755"/>
    <lineage>
        <taxon>unclassified sequences</taxon>
        <taxon>metagenomes</taxon>
        <taxon>ecological metagenomes</taxon>
    </lineage>
</organism>
<proteinExistence type="predicted"/>
<evidence type="ECO:0008006" key="2">
    <source>
        <dbReference type="Google" id="ProtNLM"/>
    </source>
</evidence>
<dbReference type="SUPFAM" id="SSF102114">
    <property type="entry name" value="Radical SAM enzymes"/>
    <property type="match status" value="1"/>
</dbReference>
<protein>
    <recommendedName>
        <fullName evidence="2">Radical SAM core domain-containing protein</fullName>
    </recommendedName>
</protein>
<dbReference type="InterPro" id="IPR050377">
    <property type="entry name" value="Radical_SAM_PqqE_MftC-like"/>
</dbReference>
<sequence>MSCEHCCYSATTLGEDMSLNTFKKILDKWHPVIESGNGYVTLGGGEPTLNPEFWQMVELAWKYGTPWMVTNGSNKKDSLLIAQMAKKGYLHGVLSIDKWHDSISREVIDAFTEGLTHYDGYGNAYKYMVNCHDANDKREIRTVLLPIGGGRGKDNKNARKGCPCPGAHFSPDESIFSCGCEDAPIIGTVDKGVQDIQYKYLDMATGCYKVTSAVYEGEK</sequence>
<reference evidence="1" key="1">
    <citation type="journal article" date="2015" name="Nature">
        <title>Complex archaea that bridge the gap between prokaryotes and eukaryotes.</title>
        <authorList>
            <person name="Spang A."/>
            <person name="Saw J.H."/>
            <person name="Jorgensen S.L."/>
            <person name="Zaremba-Niedzwiedzka K."/>
            <person name="Martijn J."/>
            <person name="Lind A.E."/>
            <person name="van Eijk R."/>
            <person name="Schleper C."/>
            <person name="Guy L."/>
            <person name="Ettema T.J."/>
        </authorList>
    </citation>
    <scope>NUCLEOTIDE SEQUENCE</scope>
</reference>
<accession>A0A0F9A7Z7</accession>
<dbReference type="PANTHER" id="PTHR11228">
    <property type="entry name" value="RADICAL SAM DOMAIN PROTEIN"/>
    <property type="match status" value="1"/>
</dbReference>
<dbReference type="InterPro" id="IPR058240">
    <property type="entry name" value="rSAM_sf"/>
</dbReference>
<dbReference type="InterPro" id="IPR013785">
    <property type="entry name" value="Aldolase_TIM"/>
</dbReference>
<dbReference type="EMBL" id="LAZR01044056">
    <property type="protein sequence ID" value="KKL05575.1"/>
    <property type="molecule type" value="Genomic_DNA"/>
</dbReference>
<name>A0A0F9A7Z7_9ZZZZ</name>
<gene>
    <name evidence="1" type="ORF">LCGC14_2604660</name>
</gene>
<dbReference type="AlphaFoldDB" id="A0A0F9A7Z7"/>